<organism evidence="3 4">
    <name type="scientific">Alsobacter ponti</name>
    <dbReference type="NCBI Taxonomy" id="2962936"/>
    <lineage>
        <taxon>Bacteria</taxon>
        <taxon>Pseudomonadati</taxon>
        <taxon>Pseudomonadota</taxon>
        <taxon>Alphaproteobacteria</taxon>
        <taxon>Hyphomicrobiales</taxon>
        <taxon>Alsobacteraceae</taxon>
        <taxon>Alsobacter</taxon>
    </lineage>
</organism>
<gene>
    <name evidence="3" type="ORF">NK718_02595</name>
</gene>
<sequence length="90" mass="9422">MSRTLITTLAAAAIAAAASAALAGDRSASSPEANPTGQAIQRNLQDLGYSVSHVESERGRIEMRVINDANIPAKLTYDAKTGELLRAALR</sequence>
<protein>
    <submittedName>
        <fullName evidence="3">PepSY domain-containing protein</fullName>
    </submittedName>
</protein>
<keyword evidence="1" id="KW-0732">Signal</keyword>
<dbReference type="InterPro" id="IPR025711">
    <property type="entry name" value="PepSY"/>
</dbReference>
<keyword evidence="4" id="KW-1185">Reference proteome</keyword>
<evidence type="ECO:0000313" key="4">
    <source>
        <dbReference type="Proteomes" id="UP001205890"/>
    </source>
</evidence>
<reference evidence="3 4" key="1">
    <citation type="submission" date="2022-07" db="EMBL/GenBank/DDBJ databases">
        <authorList>
            <person name="Li W.-J."/>
            <person name="Deng Q.-Q."/>
        </authorList>
    </citation>
    <scope>NUCLEOTIDE SEQUENCE [LARGE SCALE GENOMIC DNA]</scope>
    <source>
        <strain evidence="3 4">SYSU M60028</strain>
    </source>
</reference>
<name>A0ABT1L8J7_9HYPH</name>
<dbReference type="Pfam" id="PF13670">
    <property type="entry name" value="PepSY_2"/>
    <property type="match status" value="1"/>
</dbReference>
<evidence type="ECO:0000259" key="2">
    <source>
        <dbReference type="Pfam" id="PF13670"/>
    </source>
</evidence>
<evidence type="ECO:0000313" key="3">
    <source>
        <dbReference type="EMBL" id="MCP8937391.1"/>
    </source>
</evidence>
<feature type="domain" description="PepSY" evidence="2">
    <location>
        <begin position="8"/>
        <end position="86"/>
    </location>
</feature>
<dbReference type="RefSeq" id="WP_254738347.1">
    <property type="nucleotide sequence ID" value="NZ_JANCLU010000002.1"/>
</dbReference>
<feature type="chain" id="PRO_5046860823" evidence="1">
    <location>
        <begin position="24"/>
        <end position="90"/>
    </location>
</feature>
<dbReference type="Proteomes" id="UP001205890">
    <property type="component" value="Unassembled WGS sequence"/>
</dbReference>
<proteinExistence type="predicted"/>
<dbReference type="EMBL" id="JANCLU010000002">
    <property type="protein sequence ID" value="MCP8937391.1"/>
    <property type="molecule type" value="Genomic_DNA"/>
</dbReference>
<evidence type="ECO:0000256" key="1">
    <source>
        <dbReference type="SAM" id="SignalP"/>
    </source>
</evidence>
<feature type="signal peptide" evidence="1">
    <location>
        <begin position="1"/>
        <end position="23"/>
    </location>
</feature>
<accession>A0ABT1L8J7</accession>
<comment type="caution">
    <text evidence="3">The sequence shown here is derived from an EMBL/GenBank/DDBJ whole genome shotgun (WGS) entry which is preliminary data.</text>
</comment>